<dbReference type="InterPro" id="IPR008145">
    <property type="entry name" value="GK/Ca_channel_bsu"/>
</dbReference>
<evidence type="ECO:0000313" key="3">
    <source>
        <dbReference type="Proteomes" id="UP001432322"/>
    </source>
</evidence>
<evidence type="ECO:0000259" key="1">
    <source>
        <dbReference type="PROSITE" id="PS50052"/>
    </source>
</evidence>
<dbReference type="InterPro" id="IPR008144">
    <property type="entry name" value="Guanylate_kin-like_dom"/>
</dbReference>
<comment type="caution">
    <text evidence="2">The sequence shown here is derived from an EMBL/GenBank/DDBJ whole genome shotgun (WGS) entry which is preliminary data.</text>
</comment>
<keyword evidence="3" id="KW-1185">Reference proteome</keyword>
<accession>A0AAV5WX29</accession>
<proteinExistence type="predicted"/>
<dbReference type="SUPFAM" id="SSF52540">
    <property type="entry name" value="P-loop containing nucleoside triphosphate hydrolases"/>
    <property type="match status" value="1"/>
</dbReference>
<feature type="non-terminal residue" evidence="2">
    <location>
        <position position="95"/>
    </location>
</feature>
<dbReference type="Proteomes" id="UP001432322">
    <property type="component" value="Unassembled WGS sequence"/>
</dbReference>
<dbReference type="Gene3D" id="3.40.50.300">
    <property type="entry name" value="P-loop containing nucleotide triphosphate hydrolases"/>
    <property type="match status" value="1"/>
</dbReference>
<dbReference type="AlphaFoldDB" id="A0AAV5WX29"/>
<evidence type="ECO:0000313" key="2">
    <source>
        <dbReference type="EMBL" id="GMT34798.1"/>
    </source>
</evidence>
<dbReference type="Pfam" id="PF00625">
    <property type="entry name" value="Guanylate_kin"/>
    <property type="match status" value="1"/>
</dbReference>
<protein>
    <recommendedName>
        <fullName evidence="1">Guanylate kinase-like domain-containing protein</fullName>
    </recommendedName>
</protein>
<organism evidence="2 3">
    <name type="scientific">Pristionchus fissidentatus</name>
    <dbReference type="NCBI Taxonomy" id="1538716"/>
    <lineage>
        <taxon>Eukaryota</taxon>
        <taxon>Metazoa</taxon>
        <taxon>Ecdysozoa</taxon>
        <taxon>Nematoda</taxon>
        <taxon>Chromadorea</taxon>
        <taxon>Rhabditida</taxon>
        <taxon>Rhabditina</taxon>
        <taxon>Diplogasteromorpha</taxon>
        <taxon>Diplogasteroidea</taxon>
        <taxon>Neodiplogasteridae</taxon>
        <taxon>Pristionchus</taxon>
    </lineage>
</organism>
<sequence length="95" mass="11037">RSVCIRGAFYGKIYDDLLDKHPKWFSTITPFTSRAPYAYELPGSFHYVCKERIRFDERNGEIIELIEGNELFSLTIGGVRDVIGRQDKYCILDVI</sequence>
<name>A0AAV5WX29_9BILA</name>
<dbReference type="InterPro" id="IPR027417">
    <property type="entry name" value="P-loop_NTPase"/>
</dbReference>
<gene>
    <name evidence="2" type="ORF">PFISCL1PPCAC_26095</name>
</gene>
<feature type="domain" description="Guanylate kinase-like" evidence="1">
    <location>
        <begin position="1"/>
        <end position="95"/>
    </location>
</feature>
<dbReference type="EMBL" id="BTSY01000006">
    <property type="protein sequence ID" value="GMT34798.1"/>
    <property type="molecule type" value="Genomic_DNA"/>
</dbReference>
<reference evidence="2" key="1">
    <citation type="submission" date="2023-10" db="EMBL/GenBank/DDBJ databases">
        <title>Genome assembly of Pristionchus species.</title>
        <authorList>
            <person name="Yoshida K."/>
            <person name="Sommer R.J."/>
        </authorList>
    </citation>
    <scope>NUCLEOTIDE SEQUENCE</scope>
    <source>
        <strain evidence="2">RS5133</strain>
    </source>
</reference>
<dbReference type="PROSITE" id="PS50052">
    <property type="entry name" value="GUANYLATE_KINASE_2"/>
    <property type="match status" value="1"/>
</dbReference>
<feature type="non-terminal residue" evidence="2">
    <location>
        <position position="1"/>
    </location>
</feature>